<dbReference type="AlphaFoldDB" id="T0J5L8"/>
<dbReference type="PRINTS" id="PR00420">
    <property type="entry name" value="RNGMNOXGNASE"/>
</dbReference>
<dbReference type="eggNOG" id="COG0654">
    <property type="taxonomic scope" value="Bacteria"/>
</dbReference>
<dbReference type="PANTHER" id="PTHR43476:SF5">
    <property type="entry name" value="FAD-DEPENDENT MONOOXYGENASE"/>
    <property type="match status" value="1"/>
</dbReference>
<dbReference type="STRING" id="1346791.M529_11480"/>
<comment type="caution">
    <text evidence="3">The sequence shown here is derived from an EMBL/GenBank/DDBJ whole genome shotgun (WGS) entry which is preliminary data.</text>
</comment>
<accession>T0J5L8</accession>
<dbReference type="Proteomes" id="UP000015523">
    <property type="component" value="Unassembled WGS sequence"/>
</dbReference>
<feature type="domain" description="FAD-binding" evidence="2">
    <location>
        <begin position="6"/>
        <end position="343"/>
    </location>
</feature>
<gene>
    <name evidence="3" type="ORF">M529_11480</name>
</gene>
<dbReference type="GO" id="GO:0016491">
    <property type="term" value="F:oxidoreductase activity"/>
    <property type="evidence" value="ECO:0007669"/>
    <property type="project" value="UniProtKB-KW"/>
</dbReference>
<dbReference type="InterPro" id="IPR050631">
    <property type="entry name" value="PheA/TfdB_FAD_monoxygenase"/>
</dbReference>
<name>T0J5L8_9SPHN</name>
<sequence length="415" mass="45000">MGKGLVIVGGGPAGMMAGLLFARAGVPVTVLEKHRDFLRDFRGDTVHPSTLELFRELGLREALLQRPHDRVEKLSARVAGQRMEIADFRRLPVDSRFIALMPQWEFLDFVAGEAARYPTFTLRMEAEAIGLRRDTAGRVDGVRLADGSVAAADFVIAADGRRSVLREAAKLPLEDLGAPIDVFWFRLPKADPGGDNETMGVFETGRVFVQIDRGDYWQCAYVFAKGEADAVRTRGLPAFRAEIGTLVPALSKAAEALTDWEQAKLLSVSLDRLTRWHMPGLLAIGDAAHAMSPAGGVGINLAVQDAVAAANILAAAMAAGKDPDGLAPLVQKRRMLPVRIVQRMQKMIHDNIIGALLDPDTRLTAPPLPVRLLDRHAMLRGIPARLVGLGVRREHIRSPDVSAGGRSDSGPEVPH</sequence>
<dbReference type="GO" id="GO:0071949">
    <property type="term" value="F:FAD binding"/>
    <property type="evidence" value="ECO:0007669"/>
    <property type="project" value="InterPro"/>
</dbReference>
<evidence type="ECO:0000259" key="2">
    <source>
        <dbReference type="Pfam" id="PF01494"/>
    </source>
</evidence>
<reference evidence="3 4" key="1">
    <citation type="journal article" date="2013" name="Genome Announc.">
        <title>Draft Genome Sequence of Sphingobium ummariense Strain RL-3, a Hexachlorocyclohexane-Degrading Bacterium.</title>
        <authorList>
            <person name="Kohli P."/>
            <person name="Dua A."/>
            <person name="Sangwan N."/>
            <person name="Oldach P."/>
            <person name="Khurana J.P."/>
            <person name="Lal R."/>
        </authorList>
    </citation>
    <scope>NUCLEOTIDE SEQUENCE [LARGE SCALE GENOMIC DNA]</scope>
    <source>
        <strain evidence="3 4">RL-3</strain>
    </source>
</reference>
<dbReference type="RefSeq" id="WP_021318098.1">
    <property type="nucleotide sequence ID" value="NZ_AUWY01000078.1"/>
</dbReference>
<keyword evidence="1" id="KW-0560">Oxidoreductase</keyword>
<dbReference type="Pfam" id="PF01494">
    <property type="entry name" value="FAD_binding_3"/>
    <property type="match status" value="1"/>
</dbReference>
<dbReference type="EMBL" id="AUWY01000078">
    <property type="protein sequence ID" value="EQB32102.1"/>
    <property type="molecule type" value="Genomic_DNA"/>
</dbReference>
<dbReference type="PATRIC" id="fig|1346791.3.peg.2209"/>
<proteinExistence type="predicted"/>
<protein>
    <recommendedName>
        <fullName evidence="2">FAD-binding domain-containing protein</fullName>
    </recommendedName>
</protein>
<dbReference type="PANTHER" id="PTHR43476">
    <property type="entry name" value="3-(3-HYDROXY-PHENYL)PROPIONATE/3-HYDROXYCINNAMIC ACID HYDROXYLASE"/>
    <property type="match status" value="1"/>
</dbReference>
<evidence type="ECO:0000313" key="3">
    <source>
        <dbReference type="EMBL" id="EQB32102.1"/>
    </source>
</evidence>
<dbReference type="Gene3D" id="3.50.50.60">
    <property type="entry name" value="FAD/NAD(P)-binding domain"/>
    <property type="match status" value="2"/>
</dbReference>
<keyword evidence="4" id="KW-1185">Reference proteome</keyword>
<dbReference type="OrthoDB" id="9791689at2"/>
<dbReference type="InterPro" id="IPR002938">
    <property type="entry name" value="FAD-bd"/>
</dbReference>
<dbReference type="NCBIfam" id="NF004834">
    <property type="entry name" value="PRK06185.1-3"/>
    <property type="match status" value="1"/>
</dbReference>
<dbReference type="InterPro" id="IPR036188">
    <property type="entry name" value="FAD/NAD-bd_sf"/>
</dbReference>
<dbReference type="SUPFAM" id="SSF51905">
    <property type="entry name" value="FAD/NAD(P)-binding domain"/>
    <property type="match status" value="1"/>
</dbReference>
<evidence type="ECO:0000313" key="4">
    <source>
        <dbReference type="Proteomes" id="UP000015523"/>
    </source>
</evidence>
<organism evidence="3 4">
    <name type="scientific">Sphingobium ummariense RL-3</name>
    <dbReference type="NCBI Taxonomy" id="1346791"/>
    <lineage>
        <taxon>Bacteria</taxon>
        <taxon>Pseudomonadati</taxon>
        <taxon>Pseudomonadota</taxon>
        <taxon>Alphaproteobacteria</taxon>
        <taxon>Sphingomonadales</taxon>
        <taxon>Sphingomonadaceae</taxon>
        <taxon>Sphingobium</taxon>
    </lineage>
</organism>
<evidence type="ECO:0000256" key="1">
    <source>
        <dbReference type="ARBA" id="ARBA00023002"/>
    </source>
</evidence>